<sequence length="134" mass="14401">MIPPLSIGFMGLFGRSPALRTFDADLRALDLHPKLVPEAVKLAALRILMAKTDGMSLSDKDSRAAAELLAYCMVGDAPFATANGVHLTQAVEKRIDLALDDDTSSDAKLILLALHANVIQPSVIERYRLEADSG</sequence>
<dbReference type="AlphaFoldDB" id="A0A1E3VNS8"/>
<accession>A0A1E3VNS8</accession>
<keyword evidence="2" id="KW-1185">Reference proteome</keyword>
<protein>
    <submittedName>
        <fullName evidence="1">Uncharacterized protein</fullName>
    </submittedName>
</protein>
<organism evidence="1 2">
    <name type="scientific">Methyloceanibacter stevinii</name>
    <dbReference type="NCBI Taxonomy" id="1774970"/>
    <lineage>
        <taxon>Bacteria</taxon>
        <taxon>Pseudomonadati</taxon>
        <taxon>Pseudomonadota</taxon>
        <taxon>Alphaproteobacteria</taxon>
        <taxon>Hyphomicrobiales</taxon>
        <taxon>Hyphomicrobiaceae</taxon>
        <taxon>Methyloceanibacter</taxon>
    </lineage>
</organism>
<dbReference type="EMBL" id="LPWE01000011">
    <property type="protein sequence ID" value="ODR94951.1"/>
    <property type="molecule type" value="Genomic_DNA"/>
</dbReference>
<name>A0A1E3VNS8_9HYPH</name>
<proteinExistence type="predicted"/>
<dbReference type="Proteomes" id="UP000094172">
    <property type="component" value="Unassembled WGS sequence"/>
</dbReference>
<gene>
    <name evidence="1" type="ORF">AUC70_04010</name>
</gene>
<evidence type="ECO:0000313" key="1">
    <source>
        <dbReference type="EMBL" id="ODR94951.1"/>
    </source>
</evidence>
<comment type="caution">
    <text evidence="1">The sequence shown here is derived from an EMBL/GenBank/DDBJ whole genome shotgun (WGS) entry which is preliminary data.</text>
</comment>
<dbReference type="STRING" id="1774970.AUC70_04010"/>
<dbReference type="RefSeq" id="WP_069444251.1">
    <property type="nucleotide sequence ID" value="NZ_LPWE01000011.1"/>
</dbReference>
<reference evidence="1 2" key="1">
    <citation type="journal article" date="2016" name="Environ. Microbiol.">
        <title>New Methyloceanibacter diversity from North Sea sediments includes methanotroph containing solely the soluble methane monooxygenase.</title>
        <authorList>
            <person name="Vekeman B."/>
            <person name="Kerckhof F.M."/>
            <person name="Cremers G."/>
            <person name="de Vos P."/>
            <person name="Vandamme P."/>
            <person name="Boon N."/>
            <person name="Op den Camp H.J."/>
            <person name="Heylen K."/>
        </authorList>
    </citation>
    <scope>NUCLEOTIDE SEQUENCE [LARGE SCALE GENOMIC DNA]</scope>
    <source>
        <strain evidence="1 2">R-67176</strain>
    </source>
</reference>
<evidence type="ECO:0000313" key="2">
    <source>
        <dbReference type="Proteomes" id="UP000094172"/>
    </source>
</evidence>